<dbReference type="PROSITE" id="PS51257">
    <property type="entry name" value="PROKAR_LIPOPROTEIN"/>
    <property type="match status" value="1"/>
</dbReference>
<name>A0A1S2LP41_9BACI</name>
<proteinExistence type="predicted"/>
<evidence type="ECO:0000313" key="2">
    <source>
        <dbReference type="Proteomes" id="UP000180098"/>
    </source>
</evidence>
<dbReference type="Proteomes" id="UP000180098">
    <property type="component" value="Unassembled WGS sequence"/>
</dbReference>
<evidence type="ECO:0008006" key="3">
    <source>
        <dbReference type="Google" id="ProtNLM"/>
    </source>
</evidence>
<organism evidence="1 2">
    <name type="scientific">Anaerobacillus arseniciselenatis</name>
    <dbReference type="NCBI Taxonomy" id="85682"/>
    <lineage>
        <taxon>Bacteria</taxon>
        <taxon>Bacillati</taxon>
        <taxon>Bacillota</taxon>
        <taxon>Bacilli</taxon>
        <taxon>Bacillales</taxon>
        <taxon>Bacillaceae</taxon>
        <taxon>Anaerobacillus</taxon>
    </lineage>
</organism>
<dbReference type="RefSeq" id="WP_071312673.1">
    <property type="nucleotide sequence ID" value="NZ_MLQQ01000009.1"/>
</dbReference>
<gene>
    <name evidence="1" type="ORF">BKP35_07050</name>
</gene>
<sequence>MKVKIFAFGIVFLLLLVGCNNEKEFSEILQDERIQLLIHQEKVDNGVVLFYVPNTTGDGEAIEARFIEKTLLGWEASLLHRGGGSSLLAIPTIFLPKMGEKSLLFGFHPNNAIDEIKVEYKHGGVLKEVEANTIENKERHIWFAFVEQPKVKTIYTIKGYFNGELIETVKEESIGISN</sequence>
<keyword evidence="2" id="KW-1185">Reference proteome</keyword>
<evidence type="ECO:0000313" key="1">
    <source>
        <dbReference type="EMBL" id="OIJ14251.1"/>
    </source>
</evidence>
<dbReference type="AlphaFoldDB" id="A0A1S2LP41"/>
<reference evidence="1 2" key="1">
    <citation type="submission" date="2016-10" db="EMBL/GenBank/DDBJ databases">
        <title>Draft genome sequences of four alkaliphilic bacteria belonging to the Anaerobacillus genus.</title>
        <authorList>
            <person name="Bassil N.M."/>
            <person name="Lloyd J.R."/>
        </authorList>
    </citation>
    <scope>NUCLEOTIDE SEQUENCE [LARGE SCALE GENOMIC DNA]</scope>
    <source>
        <strain evidence="1 2">DSM 15340</strain>
    </source>
</reference>
<comment type="caution">
    <text evidence="1">The sequence shown here is derived from an EMBL/GenBank/DDBJ whole genome shotgun (WGS) entry which is preliminary data.</text>
</comment>
<protein>
    <recommendedName>
        <fullName evidence="3">Lipoprotein</fullName>
    </recommendedName>
</protein>
<dbReference type="OrthoDB" id="1902411at2"/>
<dbReference type="EMBL" id="MLQQ01000009">
    <property type="protein sequence ID" value="OIJ14251.1"/>
    <property type="molecule type" value="Genomic_DNA"/>
</dbReference>
<accession>A0A1S2LP41</accession>